<name>A0ABW3KXU1_9BACI</name>
<evidence type="ECO:0000313" key="1">
    <source>
        <dbReference type="EMBL" id="MFD1018480.1"/>
    </source>
</evidence>
<comment type="caution">
    <text evidence="1">The sequence shown here is derived from an EMBL/GenBank/DDBJ whole genome shotgun (WGS) entry which is preliminary data.</text>
</comment>
<dbReference type="Proteomes" id="UP001596990">
    <property type="component" value="Unassembled WGS sequence"/>
</dbReference>
<keyword evidence="2" id="KW-1185">Reference proteome</keyword>
<proteinExistence type="predicted"/>
<evidence type="ECO:0000313" key="2">
    <source>
        <dbReference type="Proteomes" id="UP001596990"/>
    </source>
</evidence>
<dbReference type="RefSeq" id="WP_386057012.1">
    <property type="nucleotide sequence ID" value="NZ_JBHTKL010000001.1"/>
</dbReference>
<protein>
    <submittedName>
        <fullName evidence="1">Uncharacterized protein</fullName>
    </submittedName>
</protein>
<gene>
    <name evidence="1" type="ORF">ACFQ2J_04625</name>
</gene>
<sequence>MGAYYFFQKLWEDKQWSESEIRVEGERFVRSYSGKEPVVEMDLSALQVTPGNVFVDTSCSVYHSPDRQSIAQAYLKKGCTLLIIPLPISSSMEYKHKYHTFLTTLEDFPLDYMVAPLFPPRLLDAAAIRYFGRQKCPIILVGIERVSDMEGIGWEWFVQAQSHSRIPISPLINEKNVDYQKLWSAWKALASSCEMITLEDRIGVDPLPFRTLRQTGIYPYKGAFIAGGYADYNLYLHHEAELIDDCEEFSYHDAIPNVTIMNGKVLMINQKMSEENVRGRHLTVSIPKHFL</sequence>
<dbReference type="EMBL" id="JBHTKL010000001">
    <property type="protein sequence ID" value="MFD1018480.1"/>
    <property type="molecule type" value="Genomic_DNA"/>
</dbReference>
<organism evidence="1 2">
    <name type="scientific">Thalassobacillus hwangdonensis</name>
    <dbReference type="NCBI Taxonomy" id="546108"/>
    <lineage>
        <taxon>Bacteria</taxon>
        <taxon>Bacillati</taxon>
        <taxon>Bacillota</taxon>
        <taxon>Bacilli</taxon>
        <taxon>Bacillales</taxon>
        <taxon>Bacillaceae</taxon>
        <taxon>Thalassobacillus</taxon>
    </lineage>
</organism>
<reference evidence="2" key="1">
    <citation type="journal article" date="2019" name="Int. J. Syst. Evol. Microbiol.">
        <title>The Global Catalogue of Microorganisms (GCM) 10K type strain sequencing project: providing services to taxonomists for standard genome sequencing and annotation.</title>
        <authorList>
            <consortium name="The Broad Institute Genomics Platform"/>
            <consortium name="The Broad Institute Genome Sequencing Center for Infectious Disease"/>
            <person name="Wu L."/>
            <person name="Ma J."/>
        </authorList>
    </citation>
    <scope>NUCLEOTIDE SEQUENCE [LARGE SCALE GENOMIC DNA]</scope>
    <source>
        <strain evidence="2">CCUG 56607</strain>
    </source>
</reference>
<accession>A0ABW3KXU1</accession>